<gene>
    <name evidence="2" type="ORF">NBR_LOCUS22617</name>
</gene>
<dbReference type="AlphaFoldDB" id="A0A0N4YZE5"/>
<evidence type="ECO:0000313" key="2">
    <source>
        <dbReference type="EMBL" id="VDL87576.1"/>
    </source>
</evidence>
<keyword evidence="1" id="KW-0175">Coiled coil</keyword>
<name>A0A0N4YZE5_NIPBR</name>
<reference evidence="2 3" key="2">
    <citation type="submission" date="2018-11" db="EMBL/GenBank/DDBJ databases">
        <authorList>
            <consortium name="Pathogen Informatics"/>
        </authorList>
    </citation>
    <scope>NUCLEOTIDE SEQUENCE [LARGE SCALE GENOMIC DNA]</scope>
</reference>
<evidence type="ECO:0000313" key="4">
    <source>
        <dbReference type="WBParaSite" id="NBR_0002261701-mRNA-1"/>
    </source>
</evidence>
<sequence>MLEIVQLHGRIEYLQDELRTTRELNEDLAQRLEDANSTLLERAQDRGAMIAEIEDLREELKELRVFKAKHGREMQNIDRLRADAEKQKQITETVLEEFVKMENERDELRCEFEKSLLKLRQSNYQRNRAIVAELDEAEEELLG</sequence>
<evidence type="ECO:0000313" key="3">
    <source>
        <dbReference type="Proteomes" id="UP000271162"/>
    </source>
</evidence>
<accession>A0A0N4YZE5</accession>
<keyword evidence="3" id="KW-1185">Reference proteome</keyword>
<dbReference type="EMBL" id="UYSL01028525">
    <property type="protein sequence ID" value="VDL87576.1"/>
    <property type="molecule type" value="Genomic_DNA"/>
</dbReference>
<dbReference type="STRING" id="27835.A0A0N4YZE5"/>
<reference evidence="4" key="1">
    <citation type="submission" date="2017-02" db="UniProtKB">
        <authorList>
            <consortium name="WormBaseParasite"/>
        </authorList>
    </citation>
    <scope>IDENTIFICATION</scope>
</reference>
<organism evidence="4">
    <name type="scientific">Nippostrongylus brasiliensis</name>
    <name type="common">Rat hookworm</name>
    <dbReference type="NCBI Taxonomy" id="27835"/>
    <lineage>
        <taxon>Eukaryota</taxon>
        <taxon>Metazoa</taxon>
        <taxon>Ecdysozoa</taxon>
        <taxon>Nematoda</taxon>
        <taxon>Chromadorea</taxon>
        <taxon>Rhabditida</taxon>
        <taxon>Rhabditina</taxon>
        <taxon>Rhabditomorpha</taxon>
        <taxon>Strongyloidea</taxon>
        <taxon>Heligmosomidae</taxon>
        <taxon>Nippostrongylus</taxon>
    </lineage>
</organism>
<proteinExistence type="predicted"/>
<evidence type="ECO:0000256" key="1">
    <source>
        <dbReference type="SAM" id="Coils"/>
    </source>
</evidence>
<dbReference type="WBParaSite" id="NBR_0002261701-mRNA-1">
    <property type="protein sequence ID" value="NBR_0002261701-mRNA-1"/>
    <property type="gene ID" value="NBR_0002261701"/>
</dbReference>
<dbReference type="Proteomes" id="UP000271162">
    <property type="component" value="Unassembled WGS sequence"/>
</dbReference>
<protein>
    <submittedName>
        <fullName evidence="4">Myosin_tail_1 domain-containing protein</fullName>
    </submittedName>
</protein>
<feature type="coiled-coil region" evidence="1">
    <location>
        <begin position="11"/>
        <end position="111"/>
    </location>
</feature>